<accession>A0ABV0RVF6</accession>
<organism evidence="1 2">
    <name type="scientific">Xenoophorus captivus</name>
    <dbReference type="NCBI Taxonomy" id="1517983"/>
    <lineage>
        <taxon>Eukaryota</taxon>
        <taxon>Metazoa</taxon>
        <taxon>Chordata</taxon>
        <taxon>Craniata</taxon>
        <taxon>Vertebrata</taxon>
        <taxon>Euteleostomi</taxon>
        <taxon>Actinopterygii</taxon>
        <taxon>Neopterygii</taxon>
        <taxon>Teleostei</taxon>
        <taxon>Neoteleostei</taxon>
        <taxon>Acanthomorphata</taxon>
        <taxon>Ovalentaria</taxon>
        <taxon>Atherinomorphae</taxon>
        <taxon>Cyprinodontiformes</taxon>
        <taxon>Goodeidae</taxon>
        <taxon>Xenoophorus</taxon>
    </lineage>
</organism>
<sequence length="54" mass="6378">LEKMPKTRKRKLQIQRLEQPLGIIRERGVEGRRKMFPGRTCVPCCYTRIYANSA</sequence>
<dbReference type="Proteomes" id="UP001434883">
    <property type="component" value="Unassembled WGS sequence"/>
</dbReference>
<gene>
    <name evidence="1" type="ORF">XENOCAPTIV_023075</name>
</gene>
<proteinExistence type="predicted"/>
<dbReference type="EMBL" id="JAHRIN010059337">
    <property type="protein sequence ID" value="MEQ2212015.1"/>
    <property type="molecule type" value="Genomic_DNA"/>
</dbReference>
<name>A0ABV0RVF6_9TELE</name>
<evidence type="ECO:0000313" key="2">
    <source>
        <dbReference type="Proteomes" id="UP001434883"/>
    </source>
</evidence>
<feature type="non-terminal residue" evidence="1">
    <location>
        <position position="1"/>
    </location>
</feature>
<keyword evidence="2" id="KW-1185">Reference proteome</keyword>
<evidence type="ECO:0000313" key="1">
    <source>
        <dbReference type="EMBL" id="MEQ2212015.1"/>
    </source>
</evidence>
<protein>
    <submittedName>
        <fullName evidence="1">Uncharacterized protein</fullName>
    </submittedName>
</protein>
<comment type="caution">
    <text evidence="1">The sequence shown here is derived from an EMBL/GenBank/DDBJ whole genome shotgun (WGS) entry which is preliminary data.</text>
</comment>
<reference evidence="1 2" key="1">
    <citation type="submission" date="2021-06" db="EMBL/GenBank/DDBJ databases">
        <authorList>
            <person name="Palmer J.M."/>
        </authorList>
    </citation>
    <scope>NUCLEOTIDE SEQUENCE [LARGE SCALE GENOMIC DNA]</scope>
    <source>
        <strain evidence="1 2">XC_2019</strain>
        <tissue evidence="1">Muscle</tissue>
    </source>
</reference>